<evidence type="ECO:0000256" key="1">
    <source>
        <dbReference type="SAM" id="MobiDB-lite"/>
    </source>
</evidence>
<dbReference type="EMBL" id="BMNT01000049">
    <property type="protein sequence ID" value="GGL14571.1"/>
    <property type="molecule type" value="Genomic_DNA"/>
</dbReference>
<dbReference type="Proteomes" id="UP000645217">
    <property type="component" value="Unassembled WGS sequence"/>
</dbReference>
<reference evidence="2" key="1">
    <citation type="journal article" date="2014" name="Int. J. Syst. Evol. Microbiol.">
        <title>Complete genome sequence of Corynebacterium casei LMG S-19264T (=DSM 44701T), isolated from a smear-ripened cheese.</title>
        <authorList>
            <consortium name="US DOE Joint Genome Institute (JGI-PGF)"/>
            <person name="Walter F."/>
            <person name="Albersmeier A."/>
            <person name="Kalinowski J."/>
            <person name="Ruckert C."/>
        </authorList>
    </citation>
    <scope>NUCLEOTIDE SEQUENCE</scope>
    <source>
        <strain evidence="2">JCM 13064</strain>
    </source>
</reference>
<feature type="region of interest" description="Disordered" evidence="1">
    <location>
        <begin position="1"/>
        <end position="21"/>
    </location>
</feature>
<proteinExistence type="predicted"/>
<gene>
    <name evidence="2" type="ORF">GCM10007964_65710</name>
</gene>
<evidence type="ECO:0000313" key="2">
    <source>
        <dbReference type="EMBL" id="GGL14571.1"/>
    </source>
</evidence>
<name>A0A917RMF4_9ACTN</name>
<protein>
    <submittedName>
        <fullName evidence="2">Uncharacterized protein</fullName>
    </submittedName>
</protein>
<evidence type="ECO:0000313" key="3">
    <source>
        <dbReference type="Proteomes" id="UP000645217"/>
    </source>
</evidence>
<feature type="compositionally biased region" description="Pro residues" evidence="1">
    <location>
        <begin position="1"/>
        <end position="10"/>
    </location>
</feature>
<keyword evidence="3" id="KW-1185">Reference proteome</keyword>
<organism evidence="2 3">
    <name type="scientific">Sphaerisporangium melleum</name>
    <dbReference type="NCBI Taxonomy" id="321316"/>
    <lineage>
        <taxon>Bacteria</taxon>
        <taxon>Bacillati</taxon>
        <taxon>Actinomycetota</taxon>
        <taxon>Actinomycetes</taxon>
        <taxon>Streptosporangiales</taxon>
        <taxon>Streptosporangiaceae</taxon>
        <taxon>Sphaerisporangium</taxon>
    </lineage>
</organism>
<sequence>MEGITPPPPSSSREPADPFPARLPFTYTSPMAPTTWPDFTKASIAFCTSPTLTGALSVDAMAGADTLRTNAAHAAETTRAPAD</sequence>
<accession>A0A917RMF4</accession>
<comment type="caution">
    <text evidence="2">The sequence shown here is derived from an EMBL/GenBank/DDBJ whole genome shotgun (WGS) entry which is preliminary data.</text>
</comment>
<reference evidence="2" key="2">
    <citation type="submission" date="2020-09" db="EMBL/GenBank/DDBJ databases">
        <authorList>
            <person name="Sun Q."/>
            <person name="Ohkuma M."/>
        </authorList>
    </citation>
    <scope>NUCLEOTIDE SEQUENCE</scope>
    <source>
        <strain evidence="2">JCM 13064</strain>
    </source>
</reference>
<dbReference type="AlphaFoldDB" id="A0A917RMF4"/>